<evidence type="ECO:0000313" key="4">
    <source>
        <dbReference type="Proteomes" id="UP000007879"/>
    </source>
</evidence>
<dbReference type="Gene3D" id="3.40.30.10">
    <property type="entry name" value="Glutaredoxin"/>
    <property type="match status" value="1"/>
</dbReference>
<dbReference type="KEGG" id="aqu:100633506"/>
<dbReference type="STRING" id="400682.A0A1X7VBV6"/>
<dbReference type="SFLD" id="SFLDG00363">
    <property type="entry name" value="AMPS_(cytGST):_Alpha-__Mu-__Pi"/>
    <property type="match status" value="1"/>
</dbReference>
<dbReference type="FunCoup" id="A0A1X7VBV6">
    <property type="interactions" value="210"/>
</dbReference>
<keyword evidence="4" id="KW-1185">Reference proteome</keyword>
<gene>
    <name evidence="3" type="primary">100633506</name>
</gene>
<dbReference type="EnsemblMetazoa" id="XM_003384950.3">
    <property type="protein sequence ID" value="XP_003384998.1"/>
    <property type="gene ID" value="LOC100633506"/>
</dbReference>
<sequence>MAATFTYFAGRGLGERIRYMLWECEIDYKERILTKELLAELRAKGDLLFQQVPLLEIDGLKLVQSSSILRYLARKHNMYGKNDTEAVECDMIADGLIDAIMYFGRYVFAKDKESHITNEIIPKLPRYLKPMQDRIEKGEFLLGGHISYPDLLLFELLESISDIIPNTLDEYPSLKLWYGKMCKRPSIKRFHESGSHYPFPGDDYVAHVIQVLDRK</sequence>
<dbReference type="EnsemblMetazoa" id="Aqu2.1.37473_001">
    <property type="protein sequence ID" value="Aqu2.1.37473_001"/>
    <property type="gene ID" value="Aqu2.1.37473"/>
</dbReference>
<dbReference type="SUPFAM" id="SSF47616">
    <property type="entry name" value="GST C-terminal domain-like"/>
    <property type="match status" value="1"/>
</dbReference>
<dbReference type="InterPro" id="IPR036282">
    <property type="entry name" value="Glutathione-S-Trfase_C_sf"/>
</dbReference>
<dbReference type="Pfam" id="PF02798">
    <property type="entry name" value="GST_N"/>
    <property type="match status" value="1"/>
</dbReference>
<dbReference type="SFLD" id="SFLDG01205">
    <property type="entry name" value="AMPS.1"/>
    <property type="match status" value="1"/>
</dbReference>
<dbReference type="GO" id="GO:0006749">
    <property type="term" value="P:glutathione metabolic process"/>
    <property type="evidence" value="ECO:0007669"/>
    <property type="project" value="TreeGrafter"/>
</dbReference>
<dbReference type="InterPro" id="IPR036249">
    <property type="entry name" value="Thioredoxin-like_sf"/>
</dbReference>
<dbReference type="OrthoDB" id="414243at2759"/>
<dbReference type="SUPFAM" id="SSF52833">
    <property type="entry name" value="Thioredoxin-like"/>
    <property type="match status" value="1"/>
</dbReference>
<dbReference type="PROSITE" id="PS50404">
    <property type="entry name" value="GST_NTER"/>
    <property type="match status" value="1"/>
</dbReference>
<dbReference type="InterPro" id="IPR004045">
    <property type="entry name" value="Glutathione_S-Trfase_N"/>
</dbReference>
<reference evidence="3" key="2">
    <citation type="submission" date="2017-05" db="UniProtKB">
        <authorList>
            <consortium name="EnsemblMetazoa"/>
        </authorList>
    </citation>
    <scope>IDENTIFICATION</scope>
</reference>
<dbReference type="SFLD" id="SFLDS00019">
    <property type="entry name" value="Glutathione_Transferase_(cytos"/>
    <property type="match status" value="1"/>
</dbReference>
<feature type="domain" description="GST C-terminal" evidence="2">
    <location>
        <begin position="82"/>
        <end position="204"/>
    </location>
</feature>
<dbReference type="Proteomes" id="UP000007879">
    <property type="component" value="Unassembled WGS sequence"/>
</dbReference>
<evidence type="ECO:0000259" key="2">
    <source>
        <dbReference type="PROSITE" id="PS50405"/>
    </source>
</evidence>
<name>A0A1X7VBV6_AMPQE</name>
<dbReference type="InterPro" id="IPR010987">
    <property type="entry name" value="Glutathione-S-Trfase_C-like"/>
</dbReference>
<organism evidence="3">
    <name type="scientific">Amphimedon queenslandica</name>
    <name type="common">Sponge</name>
    <dbReference type="NCBI Taxonomy" id="400682"/>
    <lineage>
        <taxon>Eukaryota</taxon>
        <taxon>Metazoa</taxon>
        <taxon>Porifera</taxon>
        <taxon>Demospongiae</taxon>
        <taxon>Heteroscleromorpha</taxon>
        <taxon>Haplosclerida</taxon>
        <taxon>Niphatidae</taxon>
        <taxon>Amphimedon</taxon>
    </lineage>
</organism>
<proteinExistence type="predicted"/>
<evidence type="ECO:0000313" key="3">
    <source>
        <dbReference type="EnsemblMetazoa" id="Aqu2.1.37473_001"/>
    </source>
</evidence>
<dbReference type="eggNOG" id="KOG1695">
    <property type="taxonomic scope" value="Eukaryota"/>
</dbReference>
<dbReference type="Gene3D" id="1.20.1050.10">
    <property type="match status" value="1"/>
</dbReference>
<dbReference type="Pfam" id="PF14497">
    <property type="entry name" value="GST_C_3"/>
    <property type="match status" value="1"/>
</dbReference>
<dbReference type="InParanoid" id="A0A1X7VBV6"/>
<feature type="domain" description="GST N-terminal" evidence="1">
    <location>
        <begin position="1"/>
        <end position="80"/>
    </location>
</feature>
<dbReference type="InterPro" id="IPR050213">
    <property type="entry name" value="GST_superfamily"/>
</dbReference>
<protein>
    <recommendedName>
        <fullName evidence="5">Glutathione transferase</fullName>
    </recommendedName>
</protein>
<dbReference type="CDD" id="cd03039">
    <property type="entry name" value="GST_N_Sigma_like"/>
    <property type="match status" value="1"/>
</dbReference>
<dbReference type="InterPro" id="IPR040079">
    <property type="entry name" value="Glutathione_S-Trfase"/>
</dbReference>
<evidence type="ECO:0000259" key="1">
    <source>
        <dbReference type="PROSITE" id="PS50404"/>
    </source>
</evidence>
<dbReference type="GO" id="GO:0004364">
    <property type="term" value="F:glutathione transferase activity"/>
    <property type="evidence" value="ECO:0007669"/>
    <property type="project" value="TreeGrafter"/>
</dbReference>
<reference evidence="4" key="1">
    <citation type="journal article" date="2010" name="Nature">
        <title>The Amphimedon queenslandica genome and the evolution of animal complexity.</title>
        <authorList>
            <person name="Srivastava M."/>
            <person name="Simakov O."/>
            <person name="Chapman J."/>
            <person name="Fahey B."/>
            <person name="Gauthier M.E."/>
            <person name="Mitros T."/>
            <person name="Richards G.S."/>
            <person name="Conaco C."/>
            <person name="Dacre M."/>
            <person name="Hellsten U."/>
            <person name="Larroux C."/>
            <person name="Putnam N.H."/>
            <person name="Stanke M."/>
            <person name="Adamska M."/>
            <person name="Darling A."/>
            <person name="Degnan S.M."/>
            <person name="Oakley T.H."/>
            <person name="Plachetzki D.C."/>
            <person name="Zhai Y."/>
            <person name="Adamski M."/>
            <person name="Calcino A."/>
            <person name="Cummins S.F."/>
            <person name="Goodstein D.M."/>
            <person name="Harris C."/>
            <person name="Jackson D.J."/>
            <person name="Leys S.P."/>
            <person name="Shu S."/>
            <person name="Woodcroft B.J."/>
            <person name="Vervoort M."/>
            <person name="Kosik K.S."/>
            <person name="Manning G."/>
            <person name="Degnan B.M."/>
            <person name="Rokhsar D.S."/>
        </authorList>
    </citation>
    <scope>NUCLEOTIDE SEQUENCE [LARGE SCALE GENOMIC DNA]</scope>
</reference>
<dbReference type="PANTHER" id="PTHR11571">
    <property type="entry name" value="GLUTATHIONE S-TRANSFERASE"/>
    <property type="match status" value="1"/>
</dbReference>
<dbReference type="PANTHER" id="PTHR11571:SF230">
    <property type="entry name" value="GLUTATHIONE TRANSFERASE"/>
    <property type="match status" value="1"/>
</dbReference>
<dbReference type="InterPro" id="IPR004046">
    <property type="entry name" value="GST_C"/>
</dbReference>
<dbReference type="PROSITE" id="PS50405">
    <property type="entry name" value="GST_CTER"/>
    <property type="match status" value="1"/>
</dbReference>
<dbReference type="AlphaFoldDB" id="A0A1X7VBV6"/>
<evidence type="ECO:0008006" key="5">
    <source>
        <dbReference type="Google" id="ProtNLM"/>
    </source>
</evidence>
<accession>A0A1X7VBV6</accession>